<dbReference type="NCBIfam" id="TIGR03083">
    <property type="entry name" value="maleylpyruvate isomerase family mycothiol-dependent enzyme"/>
    <property type="match status" value="1"/>
</dbReference>
<dbReference type="NCBIfam" id="TIGR03085">
    <property type="entry name" value="TIGR03085 family metal-binding protein"/>
    <property type="match status" value="1"/>
</dbReference>
<dbReference type="InterPro" id="IPR034660">
    <property type="entry name" value="DinB/YfiT-like"/>
</dbReference>
<reference evidence="2" key="2">
    <citation type="submission" date="2020-09" db="EMBL/GenBank/DDBJ databases">
        <authorList>
            <person name="Sun Q."/>
            <person name="Zhou Y."/>
        </authorList>
    </citation>
    <scope>NUCLEOTIDE SEQUENCE</scope>
    <source>
        <strain evidence="2">CGMCC 1.12785</strain>
    </source>
</reference>
<dbReference type="AlphaFoldDB" id="A0A8J2U0H1"/>
<dbReference type="RefSeq" id="WP_188551582.1">
    <property type="nucleotide sequence ID" value="NZ_BMFY01000014.1"/>
</dbReference>
<keyword evidence="3" id="KW-1185">Reference proteome</keyword>
<accession>A0A8J2U0H1</accession>
<dbReference type="EMBL" id="BMFY01000014">
    <property type="protein sequence ID" value="GGA23953.1"/>
    <property type="molecule type" value="Genomic_DNA"/>
</dbReference>
<dbReference type="GO" id="GO:0046872">
    <property type="term" value="F:metal ion binding"/>
    <property type="evidence" value="ECO:0007669"/>
    <property type="project" value="InterPro"/>
</dbReference>
<dbReference type="SUPFAM" id="SSF109854">
    <property type="entry name" value="DinB/YfiT-like putative metalloenzymes"/>
    <property type="match status" value="1"/>
</dbReference>
<organism evidence="2 3">
    <name type="scientific">Sediminivirga luteola</name>
    <dbReference type="NCBI Taxonomy" id="1774748"/>
    <lineage>
        <taxon>Bacteria</taxon>
        <taxon>Bacillati</taxon>
        <taxon>Actinomycetota</taxon>
        <taxon>Actinomycetes</taxon>
        <taxon>Micrococcales</taxon>
        <taxon>Brevibacteriaceae</taxon>
        <taxon>Sediminivirga</taxon>
    </lineage>
</organism>
<name>A0A8J2U0H1_9MICO</name>
<dbReference type="InterPro" id="IPR017517">
    <property type="entry name" value="Maleyloyr_isom"/>
</dbReference>
<dbReference type="Proteomes" id="UP000616114">
    <property type="component" value="Unassembled WGS sequence"/>
</dbReference>
<comment type="caution">
    <text evidence="2">The sequence shown here is derived from an EMBL/GenBank/DDBJ whole genome shotgun (WGS) entry which is preliminary data.</text>
</comment>
<dbReference type="Pfam" id="PF11716">
    <property type="entry name" value="MDMPI_N"/>
    <property type="match status" value="1"/>
</dbReference>
<sequence length="201" mass="22304">MSSLAKEERAALASALRRVGPDAPTLCEGWDARDLAAHIVTRDARPDAMVGKSLPFVGGKAKKAIEQIEDLDFTELVQRIEAGPPSYSPARLSPVNDLVNATEFYVHTEDVLRAQPDFDPEHPRRVSEELSKKLWNVNAETMLRAAAYKRRERITYFSPGFGAITVGRSKDPLVTVQGRPEEIVLWAFGRHEKAQVIVTVA</sequence>
<evidence type="ECO:0000313" key="3">
    <source>
        <dbReference type="Proteomes" id="UP000616114"/>
    </source>
</evidence>
<evidence type="ECO:0000313" key="2">
    <source>
        <dbReference type="EMBL" id="GGA23953.1"/>
    </source>
</evidence>
<evidence type="ECO:0000259" key="1">
    <source>
        <dbReference type="Pfam" id="PF11716"/>
    </source>
</evidence>
<proteinExistence type="predicted"/>
<reference evidence="2" key="1">
    <citation type="journal article" date="2014" name="Int. J. Syst. Evol. Microbiol.">
        <title>Complete genome sequence of Corynebacterium casei LMG S-19264T (=DSM 44701T), isolated from a smear-ripened cheese.</title>
        <authorList>
            <consortium name="US DOE Joint Genome Institute (JGI-PGF)"/>
            <person name="Walter F."/>
            <person name="Albersmeier A."/>
            <person name="Kalinowski J."/>
            <person name="Ruckert C."/>
        </authorList>
    </citation>
    <scope>NUCLEOTIDE SEQUENCE</scope>
    <source>
        <strain evidence="2">CGMCC 1.12785</strain>
    </source>
</reference>
<dbReference type="InterPro" id="IPR017519">
    <property type="entry name" value="CHP03085"/>
</dbReference>
<feature type="domain" description="Mycothiol-dependent maleylpyruvate isomerase metal-binding" evidence="1">
    <location>
        <begin position="7"/>
        <end position="46"/>
    </location>
</feature>
<dbReference type="InterPro" id="IPR024344">
    <property type="entry name" value="MDMPI_metal-binding"/>
</dbReference>
<protein>
    <submittedName>
        <fullName evidence="2">TIGR03085 family protein</fullName>
    </submittedName>
</protein>
<gene>
    <name evidence="2" type="ORF">GCM10011333_28740</name>
</gene>